<evidence type="ECO:0000256" key="1">
    <source>
        <dbReference type="SAM" id="MobiDB-lite"/>
    </source>
</evidence>
<feature type="compositionally biased region" description="Basic and acidic residues" evidence="1">
    <location>
        <begin position="44"/>
        <end position="60"/>
    </location>
</feature>
<organism evidence="2 3">
    <name type="scientific">Aeromicrobium marinum DSM 15272</name>
    <dbReference type="NCBI Taxonomy" id="585531"/>
    <lineage>
        <taxon>Bacteria</taxon>
        <taxon>Bacillati</taxon>
        <taxon>Actinomycetota</taxon>
        <taxon>Actinomycetes</taxon>
        <taxon>Propionibacteriales</taxon>
        <taxon>Nocardioidaceae</taxon>
        <taxon>Aeromicrobium</taxon>
    </lineage>
</organism>
<reference evidence="2" key="1">
    <citation type="submission" date="2010-08" db="EMBL/GenBank/DDBJ databases">
        <authorList>
            <person name="Muzny D."/>
            <person name="Qin X."/>
            <person name="Buhay C."/>
            <person name="Dugan-Rocha S."/>
            <person name="Ding Y."/>
            <person name="Chen G."/>
            <person name="Hawes A."/>
            <person name="Holder M."/>
            <person name="Jhangiani S."/>
            <person name="Johnson A."/>
            <person name="Khan Z."/>
            <person name="Li Z."/>
            <person name="Liu W."/>
            <person name="Liu X."/>
            <person name="Perez L."/>
            <person name="Shen H."/>
            <person name="Wang Q."/>
            <person name="Watt J."/>
            <person name="Xi L."/>
            <person name="Xin Y."/>
            <person name="Zhou J."/>
            <person name="Deng J."/>
            <person name="Jiang H."/>
            <person name="Liu Y."/>
            <person name="Qu J."/>
            <person name="Song X.-Z."/>
            <person name="Zhang L."/>
            <person name="Villasana D."/>
            <person name="Johnson A."/>
            <person name="Liu J."/>
            <person name="Liyanage D."/>
            <person name="Lorensuhewa L."/>
            <person name="Robinson T."/>
            <person name="Song A."/>
            <person name="Song B.-B."/>
            <person name="Dinh H."/>
            <person name="Thornton R."/>
            <person name="Coyle M."/>
            <person name="Francisco L."/>
            <person name="Jackson L."/>
            <person name="Javaid M."/>
            <person name="Korchina V."/>
            <person name="Kovar C."/>
            <person name="Mata R."/>
            <person name="Mathew T."/>
            <person name="Ngo R."/>
            <person name="Nguyen L."/>
            <person name="Nguyen N."/>
            <person name="Okwuonu G."/>
            <person name="Ongeri F."/>
            <person name="Pham C."/>
            <person name="Simmons D."/>
            <person name="Wilczek-Boney K."/>
            <person name="Hale W."/>
            <person name="Jakkamsetti A."/>
            <person name="Pham P."/>
            <person name="Ruth R."/>
            <person name="San Lucas F."/>
            <person name="Warren J."/>
            <person name="Zhang J."/>
            <person name="Zhao Z."/>
            <person name="Zhou C."/>
            <person name="Zhu D."/>
            <person name="Lee S."/>
            <person name="Bess C."/>
            <person name="Blankenburg K."/>
            <person name="Forbes L."/>
            <person name="Fu Q."/>
            <person name="Gubbala S."/>
            <person name="Hirani K."/>
            <person name="Jayaseelan J.C."/>
            <person name="Lara F."/>
            <person name="Munidasa M."/>
            <person name="Palculict T."/>
            <person name="Patil S."/>
            <person name="Pu L.-L."/>
            <person name="Saada N."/>
            <person name="Tang L."/>
            <person name="Weissenberger G."/>
            <person name="Zhu Y."/>
            <person name="Hemphill L."/>
            <person name="Shang Y."/>
            <person name="Youmans B."/>
            <person name="Ayvaz T."/>
            <person name="Ross M."/>
            <person name="Santibanez J."/>
            <person name="Aqrawi P."/>
            <person name="Gross S."/>
            <person name="Joshi V."/>
            <person name="Fowler G."/>
            <person name="Nazareth L."/>
            <person name="Reid J."/>
            <person name="Worley K."/>
            <person name="Petrosino J."/>
            <person name="Highlander S."/>
            <person name="Gibbs R."/>
        </authorList>
    </citation>
    <scope>NUCLEOTIDE SEQUENCE [LARGE SCALE GENOMIC DNA]</scope>
    <source>
        <strain evidence="2">DSM 15272</strain>
    </source>
</reference>
<proteinExistence type="predicted"/>
<evidence type="ECO:0000313" key="3">
    <source>
        <dbReference type="Proteomes" id="UP000003111"/>
    </source>
</evidence>
<comment type="caution">
    <text evidence="2">The sequence shown here is derived from an EMBL/GenBank/DDBJ whole genome shotgun (WGS) entry which is preliminary data.</text>
</comment>
<gene>
    <name evidence="2" type="ORF">HMPREF0063_10052</name>
</gene>
<name>E2S7P5_9ACTN</name>
<evidence type="ECO:0000313" key="2">
    <source>
        <dbReference type="EMBL" id="EFQ84711.1"/>
    </source>
</evidence>
<dbReference type="EMBL" id="ACLF03000001">
    <property type="protein sequence ID" value="EFQ84711.1"/>
    <property type="molecule type" value="Genomic_DNA"/>
</dbReference>
<dbReference type="STRING" id="585531.HMPREF0063_10052"/>
<keyword evidence="3" id="KW-1185">Reference proteome</keyword>
<feature type="region of interest" description="Disordered" evidence="1">
    <location>
        <begin position="44"/>
        <end position="68"/>
    </location>
</feature>
<accession>E2S7P5</accession>
<protein>
    <submittedName>
        <fullName evidence="2">Uncharacterized protein</fullName>
    </submittedName>
</protein>
<dbReference type="Proteomes" id="UP000003111">
    <property type="component" value="Unassembled WGS sequence"/>
</dbReference>
<dbReference type="AlphaFoldDB" id="E2S7P5"/>
<sequence length="191" mass="21252">MSKSFADVMASEKNGRRRTTEQVCFSPDLAEEYQALGLEYMEARRSEEARAANRNPEKPKPTGRIAGDPASVNLLKQMAALVDENPDSFHEFVLQQSKRSDWNLLLSKHAPRDSKPQDAGRYNMDTFPPAALRLALVDPEPDDEMLAFCDEILSSGEWKRLASTIWHLNEGVRAVPKAEHLSLILAGSASA</sequence>
<dbReference type="HOGENOM" id="CLU_1418840_0_0_11"/>
<dbReference type="RefSeq" id="WP_007076619.1">
    <property type="nucleotide sequence ID" value="NZ_CM001024.1"/>
</dbReference>
<feature type="region of interest" description="Disordered" evidence="1">
    <location>
        <begin position="1"/>
        <end position="22"/>
    </location>
</feature>